<evidence type="ECO:0000256" key="6">
    <source>
        <dbReference type="ARBA" id="ARBA00022692"/>
    </source>
</evidence>
<dbReference type="PRINTS" id="PR00950">
    <property type="entry name" value="TYPE3IMSPROT"/>
</dbReference>
<evidence type="ECO:0000256" key="13">
    <source>
        <dbReference type="RuleBase" id="RU364091"/>
    </source>
</evidence>
<dbReference type="GO" id="GO:0005886">
    <property type="term" value="C:plasma membrane"/>
    <property type="evidence" value="ECO:0007669"/>
    <property type="project" value="UniProtKB-SubCell"/>
</dbReference>
<evidence type="ECO:0000256" key="12">
    <source>
        <dbReference type="ARBA" id="ARBA00025078"/>
    </source>
</evidence>
<protein>
    <recommendedName>
        <fullName evidence="3 13">Flagellar biosynthetic protein FlhB</fullName>
    </recommendedName>
</protein>
<comment type="subcellular location">
    <subcellularLocation>
        <location evidence="1">Cell membrane</location>
        <topology evidence="1">Multi-pass membrane protein</topology>
    </subcellularLocation>
</comment>
<evidence type="ECO:0000256" key="2">
    <source>
        <dbReference type="ARBA" id="ARBA00010690"/>
    </source>
</evidence>
<keyword evidence="7 13" id="KW-1005">Bacterial flagellum biogenesis</keyword>
<keyword evidence="9 13" id="KW-1133">Transmembrane helix</keyword>
<dbReference type="NCBIfam" id="TIGR00328">
    <property type="entry name" value="flhB"/>
    <property type="match status" value="1"/>
</dbReference>
<dbReference type="EMBL" id="JAIOIV010000073">
    <property type="protein sequence ID" value="MBZ0156348.1"/>
    <property type="molecule type" value="Genomic_DNA"/>
</dbReference>
<sequence length="354" mass="39857">MAENQDERTEQATGRKRKKARQEGNVPRSRDLTGLMPLWVLFLYFSFSGVFLATLVSYMKGALKRGFQLPVNETTLLHVFREDAAQIGLMMAPVLALILLAVAAVHFLQTGFLITAAPLSPDLSKLNPLKGLGRFFSLNNLFETIKGILKIVVLGTLLYLIIRSELITIPLLIDMDIQGIMGFSFEQIRRLFLISAIILTVFAAADYGYQRWQYERNLRMTKQEVKEEHKETDGDPQVKARIRSLQREMARKRMMQEVPKADVVITNPTHYAVALKYDAVKMGAPTVVAKGANLIAESIKQLARKHGVPVYEDKPLARTLFKLNIGQEIPGTLYRALATILANVYKLKGREVGR</sequence>
<keyword evidence="15" id="KW-0966">Cell projection</keyword>
<evidence type="ECO:0000313" key="16">
    <source>
        <dbReference type="Proteomes" id="UP000705867"/>
    </source>
</evidence>
<dbReference type="GO" id="GO:0009306">
    <property type="term" value="P:protein secretion"/>
    <property type="evidence" value="ECO:0007669"/>
    <property type="project" value="InterPro"/>
</dbReference>
<feature type="region of interest" description="Disordered" evidence="14">
    <location>
        <begin position="1"/>
        <end position="27"/>
    </location>
</feature>
<keyword evidence="4 13" id="KW-0813">Transport</keyword>
<feature type="transmembrane region" description="Helical" evidence="13">
    <location>
        <begin position="140"/>
        <end position="162"/>
    </location>
</feature>
<dbReference type="Gene3D" id="6.10.250.2080">
    <property type="match status" value="1"/>
</dbReference>
<evidence type="ECO:0000256" key="9">
    <source>
        <dbReference type="ARBA" id="ARBA00022989"/>
    </source>
</evidence>
<evidence type="ECO:0000256" key="11">
    <source>
        <dbReference type="ARBA" id="ARBA00023225"/>
    </source>
</evidence>
<keyword evidence="10 13" id="KW-0472">Membrane</keyword>
<comment type="caution">
    <text evidence="15">The sequence shown here is derived from an EMBL/GenBank/DDBJ whole genome shotgun (WGS) entry which is preliminary data.</text>
</comment>
<evidence type="ECO:0000256" key="1">
    <source>
        <dbReference type="ARBA" id="ARBA00004651"/>
    </source>
</evidence>
<evidence type="ECO:0000256" key="8">
    <source>
        <dbReference type="ARBA" id="ARBA00022927"/>
    </source>
</evidence>
<comment type="function">
    <text evidence="12 13">Required for formation of the rod structure in the basal body of the flagellar apparatus. Together with FliI and FliH, may constitute the export apparatus of flagellin.</text>
</comment>
<evidence type="ECO:0000256" key="5">
    <source>
        <dbReference type="ARBA" id="ARBA00022475"/>
    </source>
</evidence>
<feature type="compositionally biased region" description="Basic and acidic residues" evidence="14">
    <location>
        <begin position="1"/>
        <end position="10"/>
    </location>
</feature>
<evidence type="ECO:0000256" key="10">
    <source>
        <dbReference type="ARBA" id="ARBA00023136"/>
    </source>
</evidence>
<keyword evidence="11 13" id="KW-1006">Bacterial flagellum protein export</keyword>
<keyword evidence="8 13" id="KW-0653">Protein transport</keyword>
<dbReference type="PANTHER" id="PTHR30531:SF12">
    <property type="entry name" value="FLAGELLAR BIOSYNTHETIC PROTEIN FLHB"/>
    <property type="match status" value="1"/>
</dbReference>
<comment type="similarity">
    <text evidence="2 13">Belongs to the type III secretion exporter family.</text>
</comment>
<proteinExistence type="inferred from homology"/>
<evidence type="ECO:0000256" key="4">
    <source>
        <dbReference type="ARBA" id="ARBA00022448"/>
    </source>
</evidence>
<feature type="transmembrane region" description="Helical" evidence="13">
    <location>
        <begin position="38"/>
        <end position="58"/>
    </location>
</feature>
<keyword evidence="6 13" id="KW-0812">Transmembrane</keyword>
<dbReference type="PANTHER" id="PTHR30531">
    <property type="entry name" value="FLAGELLAR BIOSYNTHETIC PROTEIN FLHB"/>
    <property type="match status" value="1"/>
</dbReference>
<accession>A0A953M1W7</accession>
<dbReference type="Pfam" id="PF01312">
    <property type="entry name" value="Bac_export_2"/>
    <property type="match status" value="1"/>
</dbReference>
<dbReference type="AlphaFoldDB" id="A0A953M1W7"/>
<evidence type="ECO:0000256" key="7">
    <source>
        <dbReference type="ARBA" id="ARBA00022795"/>
    </source>
</evidence>
<feature type="transmembrane region" description="Helical" evidence="13">
    <location>
        <begin position="94"/>
        <end position="120"/>
    </location>
</feature>
<dbReference type="Proteomes" id="UP000705867">
    <property type="component" value="Unassembled WGS sequence"/>
</dbReference>
<gene>
    <name evidence="13 15" type="primary">flhB</name>
    <name evidence="15" type="ORF">K8I29_09095</name>
</gene>
<organism evidence="15 16">
    <name type="scientific">Candidatus Nitrobium versatile</name>
    <dbReference type="NCBI Taxonomy" id="2884831"/>
    <lineage>
        <taxon>Bacteria</taxon>
        <taxon>Pseudomonadati</taxon>
        <taxon>Nitrospirota</taxon>
        <taxon>Nitrospiria</taxon>
        <taxon>Nitrospirales</taxon>
        <taxon>Nitrospiraceae</taxon>
        <taxon>Candidatus Nitrobium</taxon>
    </lineage>
</organism>
<dbReference type="InterPro" id="IPR036259">
    <property type="entry name" value="MFS_trans_sf"/>
</dbReference>
<keyword evidence="15" id="KW-0282">Flagellum</keyword>
<dbReference type="InterPro" id="IPR029025">
    <property type="entry name" value="T3SS_substrate_exporter_C"/>
</dbReference>
<evidence type="ECO:0000256" key="14">
    <source>
        <dbReference type="SAM" id="MobiDB-lite"/>
    </source>
</evidence>
<dbReference type="Gene3D" id="3.40.1690.10">
    <property type="entry name" value="secretion proteins EscU"/>
    <property type="match status" value="1"/>
</dbReference>
<feature type="transmembrane region" description="Helical" evidence="13">
    <location>
        <begin position="191"/>
        <end position="209"/>
    </location>
</feature>
<evidence type="ECO:0000256" key="3">
    <source>
        <dbReference type="ARBA" id="ARBA00021622"/>
    </source>
</evidence>
<dbReference type="InterPro" id="IPR006136">
    <property type="entry name" value="FlhB"/>
</dbReference>
<dbReference type="GO" id="GO:0044780">
    <property type="term" value="P:bacterial-type flagellum assembly"/>
    <property type="evidence" value="ECO:0007669"/>
    <property type="project" value="InterPro"/>
</dbReference>
<dbReference type="InterPro" id="IPR006135">
    <property type="entry name" value="T3SS_substrate_exporter"/>
</dbReference>
<name>A0A953M1W7_9BACT</name>
<dbReference type="SUPFAM" id="SSF103473">
    <property type="entry name" value="MFS general substrate transporter"/>
    <property type="match status" value="1"/>
</dbReference>
<reference evidence="15" key="1">
    <citation type="journal article" date="2021" name="bioRxiv">
        <title>Unraveling nitrogen, sulfur and carbon metabolic pathways and microbial community transcriptional responses to substrate deprivation and toxicity stresses in a bioreactor mimicking anoxic brackish coastal sediment conditions.</title>
        <authorList>
            <person name="Martins P.D."/>
            <person name="Echeveste M.J."/>
            <person name="Arshad A."/>
            <person name="Kurth J."/>
            <person name="Ouboter H."/>
            <person name="Jetten M.S.M."/>
            <person name="Welte C.U."/>
        </authorList>
    </citation>
    <scope>NUCLEOTIDE SEQUENCE</scope>
    <source>
        <strain evidence="15">MAG_39</strain>
    </source>
</reference>
<keyword evidence="5 13" id="KW-1003">Cell membrane</keyword>
<dbReference type="SUPFAM" id="SSF160544">
    <property type="entry name" value="EscU C-terminal domain-like"/>
    <property type="match status" value="1"/>
</dbReference>
<keyword evidence="15" id="KW-0969">Cilium</keyword>
<evidence type="ECO:0000313" key="15">
    <source>
        <dbReference type="EMBL" id="MBZ0156348.1"/>
    </source>
</evidence>
<reference evidence="15" key="2">
    <citation type="submission" date="2021-08" db="EMBL/GenBank/DDBJ databases">
        <authorList>
            <person name="Dalcin Martins P."/>
        </authorList>
    </citation>
    <scope>NUCLEOTIDE SEQUENCE</scope>
    <source>
        <strain evidence="15">MAG_39</strain>
    </source>
</reference>